<protein>
    <submittedName>
        <fullName evidence="1">Uncharacterized protein</fullName>
    </submittedName>
</protein>
<dbReference type="RefSeq" id="WP_380226254.1">
    <property type="nucleotide sequence ID" value="NZ_JBHSOF010000018.1"/>
</dbReference>
<gene>
    <name evidence="1" type="ORF">ACFP3U_16390</name>
</gene>
<name>A0ABW0X610_9ACTN</name>
<organism evidence="1 2">
    <name type="scientific">Kitasatospora misakiensis</name>
    <dbReference type="NCBI Taxonomy" id="67330"/>
    <lineage>
        <taxon>Bacteria</taxon>
        <taxon>Bacillati</taxon>
        <taxon>Actinomycetota</taxon>
        <taxon>Actinomycetes</taxon>
        <taxon>Kitasatosporales</taxon>
        <taxon>Streptomycetaceae</taxon>
        <taxon>Kitasatospora</taxon>
    </lineage>
</organism>
<proteinExistence type="predicted"/>
<keyword evidence="2" id="KW-1185">Reference proteome</keyword>
<dbReference type="Proteomes" id="UP001595975">
    <property type="component" value="Unassembled WGS sequence"/>
</dbReference>
<dbReference type="EMBL" id="JBHSOF010000018">
    <property type="protein sequence ID" value="MFC5664559.1"/>
    <property type="molecule type" value="Genomic_DNA"/>
</dbReference>
<reference evidence="2" key="1">
    <citation type="journal article" date="2019" name="Int. J. Syst. Evol. Microbiol.">
        <title>The Global Catalogue of Microorganisms (GCM) 10K type strain sequencing project: providing services to taxonomists for standard genome sequencing and annotation.</title>
        <authorList>
            <consortium name="The Broad Institute Genomics Platform"/>
            <consortium name="The Broad Institute Genome Sequencing Center for Infectious Disease"/>
            <person name="Wu L."/>
            <person name="Ma J."/>
        </authorList>
    </citation>
    <scope>NUCLEOTIDE SEQUENCE [LARGE SCALE GENOMIC DNA]</scope>
    <source>
        <strain evidence="2">CGMCC 4.1437</strain>
    </source>
</reference>
<comment type="caution">
    <text evidence="1">The sequence shown here is derived from an EMBL/GenBank/DDBJ whole genome shotgun (WGS) entry which is preliminary data.</text>
</comment>
<evidence type="ECO:0000313" key="1">
    <source>
        <dbReference type="EMBL" id="MFC5664559.1"/>
    </source>
</evidence>
<evidence type="ECO:0000313" key="2">
    <source>
        <dbReference type="Proteomes" id="UP001595975"/>
    </source>
</evidence>
<accession>A0ABW0X610</accession>
<sequence>MVEYDSPDPLGDVNRAWFAQATRFGLFGDTGEFLLWVDIHDEPYGGDLRWARVRLGPNWNIAGDRPTTINGPTRDGLITMSVHGDVIVEGSTGQHNMEVLAVPNPHKASAIRHYVEFMLRDGELSGVEAENVRNWLGRE</sequence>